<organism evidence="1">
    <name type="scientific">marine metagenome</name>
    <dbReference type="NCBI Taxonomy" id="408172"/>
    <lineage>
        <taxon>unclassified sequences</taxon>
        <taxon>metagenomes</taxon>
        <taxon>ecological metagenomes</taxon>
    </lineage>
</organism>
<dbReference type="AlphaFoldDB" id="A0A381SBS9"/>
<sequence>MHGIKVVPTPREERFKRTSMAWRLRMQREVDPL</sequence>
<proteinExistence type="predicted"/>
<evidence type="ECO:0000313" key="1">
    <source>
        <dbReference type="EMBL" id="SVA01520.1"/>
    </source>
</evidence>
<gene>
    <name evidence="1" type="ORF">METZ01_LOCUS54374</name>
</gene>
<accession>A0A381SBS9</accession>
<reference evidence="1" key="1">
    <citation type="submission" date="2018-05" db="EMBL/GenBank/DDBJ databases">
        <authorList>
            <person name="Lanie J.A."/>
            <person name="Ng W.-L."/>
            <person name="Kazmierczak K.M."/>
            <person name="Andrzejewski T.M."/>
            <person name="Davidsen T.M."/>
            <person name="Wayne K.J."/>
            <person name="Tettelin H."/>
            <person name="Glass J.I."/>
            <person name="Rusch D."/>
            <person name="Podicherti R."/>
            <person name="Tsui H.-C.T."/>
            <person name="Winkler M.E."/>
        </authorList>
    </citation>
    <scope>NUCLEOTIDE SEQUENCE</scope>
</reference>
<protein>
    <submittedName>
        <fullName evidence="1">Uncharacterized protein</fullName>
    </submittedName>
</protein>
<dbReference type="EMBL" id="UINC01002911">
    <property type="protein sequence ID" value="SVA01520.1"/>
    <property type="molecule type" value="Genomic_DNA"/>
</dbReference>
<name>A0A381SBS9_9ZZZZ</name>